<dbReference type="InterPro" id="IPR017850">
    <property type="entry name" value="Alkaline_phosphatase_core_sf"/>
</dbReference>
<dbReference type="SUPFAM" id="SSF53649">
    <property type="entry name" value="Alkaline phosphatase-like"/>
    <property type="match status" value="1"/>
</dbReference>
<dbReference type="Pfam" id="PF02995">
    <property type="entry name" value="DUF229"/>
    <property type="match status" value="1"/>
</dbReference>
<dbReference type="FunCoup" id="A0A7M7KRK6">
    <property type="interactions" value="242"/>
</dbReference>
<dbReference type="PANTHER" id="PTHR10974">
    <property type="entry name" value="FI08016P-RELATED"/>
    <property type="match status" value="1"/>
</dbReference>
<dbReference type="FunFam" id="3.40.720.10:FF:000017">
    <property type="entry name" value="Predicted protein"/>
    <property type="match status" value="1"/>
</dbReference>
<name>A0A7M7KRK6_VARDE</name>
<dbReference type="EnsemblMetazoa" id="XM_022814048">
    <property type="protein sequence ID" value="XP_022669783"/>
    <property type="gene ID" value="LOC111253881"/>
</dbReference>
<dbReference type="GO" id="GO:0005615">
    <property type="term" value="C:extracellular space"/>
    <property type="evidence" value="ECO:0007669"/>
    <property type="project" value="TreeGrafter"/>
</dbReference>
<dbReference type="OrthoDB" id="6412187at2759"/>
<keyword evidence="2" id="KW-1185">Reference proteome</keyword>
<organism evidence="1 2">
    <name type="scientific">Varroa destructor</name>
    <name type="common">Honeybee mite</name>
    <dbReference type="NCBI Taxonomy" id="109461"/>
    <lineage>
        <taxon>Eukaryota</taxon>
        <taxon>Metazoa</taxon>
        <taxon>Ecdysozoa</taxon>
        <taxon>Arthropoda</taxon>
        <taxon>Chelicerata</taxon>
        <taxon>Arachnida</taxon>
        <taxon>Acari</taxon>
        <taxon>Parasitiformes</taxon>
        <taxon>Mesostigmata</taxon>
        <taxon>Gamasina</taxon>
        <taxon>Dermanyssoidea</taxon>
        <taxon>Varroidae</taxon>
        <taxon>Varroa</taxon>
    </lineage>
</organism>
<evidence type="ECO:0000313" key="1">
    <source>
        <dbReference type="EnsemblMetazoa" id="XP_022669783"/>
    </source>
</evidence>
<accession>A0A7M7KRK6</accession>
<dbReference type="InParanoid" id="A0A7M7KRK6"/>
<dbReference type="KEGG" id="vde:111253881"/>
<evidence type="ECO:0000313" key="2">
    <source>
        <dbReference type="Proteomes" id="UP000594260"/>
    </source>
</evidence>
<dbReference type="GeneID" id="111253881"/>
<dbReference type="CDD" id="cd16021">
    <property type="entry name" value="ALP_like"/>
    <property type="match status" value="1"/>
</dbReference>
<dbReference type="PANTHER" id="PTHR10974:SF1">
    <property type="entry name" value="FI08016P-RELATED"/>
    <property type="match status" value="1"/>
</dbReference>
<dbReference type="OMA" id="FELRIGH"/>
<reference evidence="1" key="1">
    <citation type="submission" date="2021-01" db="UniProtKB">
        <authorList>
            <consortium name="EnsemblMetazoa"/>
        </authorList>
    </citation>
    <scope>IDENTIFICATION</scope>
</reference>
<dbReference type="AlphaFoldDB" id="A0A7M7KRK6"/>
<sequence length="428" mass="49443">MPPYRMNPKRQRNVFIFGIDSLSRLAALRLLPLTYNYLVDNMSAIVLCSHHKVGDNTFPNLLTILTGKRETHPADKHDKKQEYFDDWPLIWKRYSDEGYETFYAEDFPQFNTFNYLANGFRQPPTNHYLRPFWLAIEGSMLFKSSSLLCYGAKPRYQLQLDYIKYFLQKKRDHPYFAFSFLVEISHEYQEYVGAADRDFVEVLKLLKEQVLSGETLLIVASDHGHRFDPIRRTPQGHMEERLPFVAIATASPEQKAVLSINSNMLTSHYDLYEVLRSMLPGKSKSEQTRFGINVLQSIVPKNRTCSQAGVPDVYCTCVNVPNGQSDFDVIKTEALAQKAIEFINEMIRDDATGRSVCKILTLTKLRSIFNAGQEKVLILETTPGNAVFELRIGHWNTPFHETMFSRINRYGKPCVPSQILRKYCYCGH</sequence>
<dbReference type="InterPro" id="IPR004245">
    <property type="entry name" value="DUF229"/>
</dbReference>
<protein>
    <submittedName>
        <fullName evidence="1">Uncharacterized protein</fullName>
    </submittedName>
</protein>
<dbReference type="RefSeq" id="XP_022669783.1">
    <property type="nucleotide sequence ID" value="XM_022814048.1"/>
</dbReference>
<proteinExistence type="predicted"/>
<dbReference type="Gene3D" id="3.40.720.10">
    <property type="entry name" value="Alkaline Phosphatase, subunit A"/>
    <property type="match status" value="1"/>
</dbReference>
<dbReference type="Proteomes" id="UP000594260">
    <property type="component" value="Unplaced"/>
</dbReference>